<dbReference type="Proteomes" id="UP000741282">
    <property type="component" value="Unassembled WGS sequence"/>
</dbReference>
<gene>
    <name evidence="2" type="ORF">KC685_03140</name>
</gene>
<dbReference type="Gene3D" id="3.10.310.30">
    <property type="match status" value="1"/>
</dbReference>
<dbReference type="AlphaFoldDB" id="A0A955I9C2"/>
<feature type="region of interest" description="Disordered" evidence="1">
    <location>
        <begin position="385"/>
        <end position="407"/>
    </location>
</feature>
<reference evidence="2" key="1">
    <citation type="submission" date="2020-04" db="EMBL/GenBank/DDBJ databases">
        <authorList>
            <person name="Zhang T."/>
        </authorList>
    </citation>
    <scope>NUCLEOTIDE SEQUENCE</scope>
    <source>
        <strain evidence="2">HKST-UBA17</strain>
    </source>
</reference>
<organism evidence="2 3">
    <name type="scientific">Candidatus Dojkabacteria bacterium</name>
    <dbReference type="NCBI Taxonomy" id="2099670"/>
    <lineage>
        <taxon>Bacteria</taxon>
        <taxon>Candidatus Dojkabacteria</taxon>
    </lineage>
</organism>
<evidence type="ECO:0000256" key="1">
    <source>
        <dbReference type="SAM" id="MobiDB-lite"/>
    </source>
</evidence>
<dbReference type="EMBL" id="JAGQLN010000010">
    <property type="protein sequence ID" value="MCA9376888.1"/>
    <property type="molecule type" value="Genomic_DNA"/>
</dbReference>
<comment type="caution">
    <text evidence="2">The sequence shown here is derived from an EMBL/GenBank/DDBJ whole genome shotgun (WGS) entry which is preliminary data.</text>
</comment>
<protein>
    <submittedName>
        <fullName evidence="2">Uncharacterized protein</fullName>
    </submittedName>
</protein>
<evidence type="ECO:0000313" key="2">
    <source>
        <dbReference type="EMBL" id="MCA9376888.1"/>
    </source>
</evidence>
<reference evidence="2" key="2">
    <citation type="journal article" date="2021" name="Microbiome">
        <title>Successional dynamics and alternative stable states in a saline activated sludge microbial community over 9 years.</title>
        <authorList>
            <person name="Wang Y."/>
            <person name="Ye J."/>
            <person name="Ju F."/>
            <person name="Liu L."/>
            <person name="Boyd J.A."/>
            <person name="Deng Y."/>
            <person name="Parks D.H."/>
            <person name="Jiang X."/>
            <person name="Yin X."/>
            <person name="Woodcroft B.J."/>
            <person name="Tyson G.W."/>
            <person name="Hugenholtz P."/>
            <person name="Polz M.F."/>
            <person name="Zhang T."/>
        </authorList>
    </citation>
    <scope>NUCLEOTIDE SEQUENCE</scope>
    <source>
        <strain evidence="2">HKST-UBA17</strain>
    </source>
</reference>
<sequence length="407" mass="45176">MADNNESIKDMILNSKKIAICVEDVSSTEIATCLGLLAKFLADRGKEVGVYSAGAIDTQLAEKIENEGFKVENTLKSITYVISIDYGRTGIEKISYDPDEKTGRLNFYITPTSGEFDFENIEYKTEGNDFDTVITIGVTSFKDLGELYDKNRKLFIDSKVISIVKGDSTLGDQSIQVGEDENYLVALKQLIGEDLDEKSANLIADALLGDIQTVDMIGDPDLLSELVELGKYGVDLSDKLNKIFYTKTYSNLDLQIKLMHNVTVDRESRVIWSKLNREELKFCGIDKDNIDLRGRIIFNITDEFDIAFAVYEVARDELEIVVESNDTSKYEASNIAGVFGGKGTPSHATFRVENMPIKDFEKNIFVVLNDMYGLNVKGKAVEFKSSAGNGEKERPNLPPTVGGSKGK</sequence>
<name>A0A955I9C2_9BACT</name>
<proteinExistence type="predicted"/>
<evidence type="ECO:0000313" key="3">
    <source>
        <dbReference type="Proteomes" id="UP000741282"/>
    </source>
</evidence>
<accession>A0A955I9C2</accession>